<organism evidence="1 2">
    <name type="scientific">[Clostridium] methylpentosum DSM 5476</name>
    <dbReference type="NCBI Taxonomy" id="537013"/>
    <lineage>
        <taxon>Bacteria</taxon>
        <taxon>Bacillati</taxon>
        <taxon>Bacillota</taxon>
        <taxon>Clostridia</taxon>
        <taxon>Eubacteriales</taxon>
        <taxon>Oscillospiraceae</taxon>
        <taxon>Oscillospiraceae incertae sedis</taxon>
    </lineage>
</organism>
<dbReference type="HOGENOM" id="CLU_2786542_0_0_9"/>
<comment type="caution">
    <text evidence="1">The sequence shown here is derived from an EMBL/GenBank/DDBJ whole genome shotgun (WGS) entry which is preliminary data.</text>
</comment>
<protein>
    <submittedName>
        <fullName evidence="1">Uncharacterized protein</fullName>
    </submittedName>
</protein>
<name>C0E991_9FIRM</name>
<dbReference type="AlphaFoldDB" id="C0E991"/>
<proteinExistence type="predicted"/>
<keyword evidence="2" id="KW-1185">Reference proteome</keyword>
<gene>
    <name evidence="1" type="ORF">CLOSTMETH_00389</name>
</gene>
<dbReference type="EMBL" id="ACEC01000019">
    <property type="protein sequence ID" value="EEG31921.1"/>
    <property type="molecule type" value="Genomic_DNA"/>
</dbReference>
<reference evidence="1 2" key="2">
    <citation type="submission" date="2009-02" db="EMBL/GenBank/DDBJ databases">
        <title>Draft genome sequence of Clostridium methylpentosum (DSM 5476).</title>
        <authorList>
            <person name="Sudarsanam P."/>
            <person name="Ley R."/>
            <person name="Guruge J."/>
            <person name="Turnbaugh P.J."/>
            <person name="Mahowald M."/>
            <person name="Liep D."/>
            <person name="Gordon J."/>
        </authorList>
    </citation>
    <scope>NUCLEOTIDE SEQUENCE [LARGE SCALE GENOMIC DNA]</scope>
    <source>
        <strain evidence="1 2">DSM 5476</strain>
    </source>
</reference>
<accession>C0E991</accession>
<sequence>MPQTVFTAFSVVNPINLDYHSTKCCKNQVCSLTHPSLPGLMHNNQMTRILHIYKKLNLSFLHVGQKHL</sequence>
<dbReference type="STRING" id="537013.CLOSTMETH_00389"/>
<reference evidence="1 2" key="1">
    <citation type="submission" date="2009-01" db="EMBL/GenBank/DDBJ databases">
        <authorList>
            <person name="Fulton L."/>
            <person name="Clifton S."/>
            <person name="Fulton B."/>
            <person name="Xu J."/>
            <person name="Minx P."/>
            <person name="Pepin K.H."/>
            <person name="Johnson M."/>
            <person name="Bhonagiri V."/>
            <person name="Nash W.E."/>
            <person name="Mardis E.R."/>
            <person name="Wilson R.K."/>
        </authorList>
    </citation>
    <scope>NUCLEOTIDE SEQUENCE [LARGE SCALE GENOMIC DNA]</scope>
    <source>
        <strain evidence="1 2">DSM 5476</strain>
    </source>
</reference>
<dbReference type="Proteomes" id="UP000003340">
    <property type="component" value="Unassembled WGS sequence"/>
</dbReference>
<evidence type="ECO:0000313" key="1">
    <source>
        <dbReference type="EMBL" id="EEG31921.1"/>
    </source>
</evidence>
<evidence type="ECO:0000313" key="2">
    <source>
        <dbReference type="Proteomes" id="UP000003340"/>
    </source>
</evidence>